<dbReference type="SUPFAM" id="SSF52540">
    <property type="entry name" value="P-loop containing nucleoside triphosphate hydrolases"/>
    <property type="match status" value="1"/>
</dbReference>
<comment type="similarity">
    <text evidence="1">Belongs to the ABC transporter superfamily.</text>
</comment>
<keyword evidence="7" id="KW-1185">Reference proteome</keyword>
<reference evidence="6 7" key="1">
    <citation type="submission" date="2018-05" db="EMBL/GenBank/DDBJ databases">
        <title>Genomic Encyclopedia of Type Strains, Phase IV (KMG-IV): sequencing the most valuable type-strain genomes for metagenomic binning, comparative biology and taxonomic classification.</title>
        <authorList>
            <person name="Goeker M."/>
        </authorList>
    </citation>
    <scope>NUCLEOTIDE SEQUENCE [LARGE SCALE GENOMIC DNA]</scope>
    <source>
        <strain evidence="6 7">DSM 18773</strain>
    </source>
</reference>
<dbReference type="Pfam" id="PF00005">
    <property type="entry name" value="ABC_tran"/>
    <property type="match status" value="1"/>
</dbReference>
<evidence type="ECO:0000313" key="6">
    <source>
        <dbReference type="EMBL" id="PWK05940.1"/>
    </source>
</evidence>
<gene>
    <name evidence="6" type="ORF">C7459_1212</name>
</gene>
<name>A0A316D409_9BACL</name>
<sequence length="321" mass="34822">MKQAIVEIRGLTKEIGGKLIVEDLSFDVREGEVLGLLGPNGAGKTTTIRMIVGLISRTAGTVKIGGVDLGRDFEAALAQVGAIVENPEMYKFLTGWQNLVHFARMSKGVSEARIEEVVRLVGLEQRIKDKVKTYSLGMRQRLGLAQALLHRPRVLILDEPTNGLDPAGIRELRDHLRRLAEQEGIAVIVSSHLLAEMELMCDRIAVMQQGQLVSVTSLHELVGPSGAEQLLDVQFEVDAAEPARQILTAYVGDANLVRAVDRPSSSGHPHSELLTVHATRKQIPDLNARLVQAGIAVYGIRTTVKTLEDKFLELTGGGGIG</sequence>
<dbReference type="PANTHER" id="PTHR43335">
    <property type="entry name" value="ABC TRANSPORTER, ATP-BINDING PROTEIN"/>
    <property type="match status" value="1"/>
</dbReference>
<feature type="domain" description="ABC transporter" evidence="5">
    <location>
        <begin position="6"/>
        <end position="234"/>
    </location>
</feature>
<dbReference type="PROSITE" id="PS50893">
    <property type="entry name" value="ABC_TRANSPORTER_2"/>
    <property type="match status" value="1"/>
</dbReference>
<dbReference type="Gene3D" id="3.40.50.300">
    <property type="entry name" value="P-loop containing nucleotide triphosphate hydrolases"/>
    <property type="match status" value="1"/>
</dbReference>
<dbReference type="InterPro" id="IPR017871">
    <property type="entry name" value="ABC_transporter-like_CS"/>
</dbReference>
<dbReference type="SMART" id="SM00382">
    <property type="entry name" value="AAA"/>
    <property type="match status" value="1"/>
</dbReference>
<keyword evidence="4 6" id="KW-0067">ATP-binding</keyword>
<dbReference type="EMBL" id="QGGL01000021">
    <property type="protein sequence ID" value="PWK05940.1"/>
    <property type="molecule type" value="Genomic_DNA"/>
</dbReference>
<evidence type="ECO:0000256" key="1">
    <source>
        <dbReference type="ARBA" id="ARBA00005417"/>
    </source>
</evidence>
<evidence type="ECO:0000313" key="7">
    <source>
        <dbReference type="Proteomes" id="UP000245634"/>
    </source>
</evidence>
<evidence type="ECO:0000256" key="4">
    <source>
        <dbReference type="ARBA" id="ARBA00022840"/>
    </source>
</evidence>
<proteinExistence type="inferred from homology"/>
<dbReference type="InterPro" id="IPR003593">
    <property type="entry name" value="AAA+_ATPase"/>
</dbReference>
<dbReference type="InterPro" id="IPR027417">
    <property type="entry name" value="P-loop_NTPase"/>
</dbReference>
<keyword evidence="2" id="KW-0813">Transport</keyword>
<accession>A0A316D409</accession>
<comment type="caution">
    <text evidence="6">The sequence shown here is derived from an EMBL/GenBank/DDBJ whole genome shotgun (WGS) entry which is preliminary data.</text>
</comment>
<keyword evidence="3" id="KW-0547">Nucleotide-binding</keyword>
<dbReference type="InterPro" id="IPR003439">
    <property type="entry name" value="ABC_transporter-like_ATP-bd"/>
</dbReference>
<dbReference type="PROSITE" id="PS00211">
    <property type="entry name" value="ABC_TRANSPORTER_1"/>
    <property type="match status" value="1"/>
</dbReference>
<evidence type="ECO:0000256" key="3">
    <source>
        <dbReference type="ARBA" id="ARBA00022741"/>
    </source>
</evidence>
<protein>
    <submittedName>
        <fullName evidence="6">ABC-2 type transport system ATP-binding protein</fullName>
    </submittedName>
</protein>
<dbReference type="GO" id="GO:0005524">
    <property type="term" value="F:ATP binding"/>
    <property type="evidence" value="ECO:0007669"/>
    <property type="project" value="UniProtKB-KW"/>
</dbReference>
<dbReference type="GO" id="GO:0016887">
    <property type="term" value="F:ATP hydrolysis activity"/>
    <property type="evidence" value="ECO:0007669"/>
    <property type="project" value="InterPro"/>
</dbReference>
<dbReference type="PANTHER" id="PTHR43335:SF4">
    <property type="entry name" value="ABC TRANSPORTER, ATP-BINDING PROTEIN"/>
    <property type="match status" value="1"/>
</dbReference>
<evidence type="ECO:0000256" key="2">
    <source>
        <dbReference type="ARBA" id="ARBA00022448"/>
    </source>
</evidence>
<dbReference type="RefSeq" id="WP_109690932.1">
    <property type="nucleotide sequence ID" value="NZ_QGGL01000021.1"/>
</dbReference>
<dbReference type="AlphaFoldDB" id="A0A316D409"/>
<evidence type="ECO:0000259" key="5">
    <source>
        <dbReference type="PROSITE" id="PS50893"/>
    </source>
</evidence>
<organism evidence="6 7">
    <name type="scientific">Tumebacillus permanentifrigoris</name>
    <dbReference type="NCBI Taxonomy" id="378543"/>
    <lineage>
        <taxon>Bacteria</taxon>
        <taxon>Bacillati</taxon>
        <taxon>Bacillota</taxon>
        <taxon>Bacilli</taxon>
        <taxon>Bacillales</taxon>
        <taxon>Alicyclobacillaceae</taxon>
        <taxon>Tumebacillus</taxon>
    </lineage>
</organism>
<dbReference type="OrthoDB" id="2290519at2"/>
<dbReference type="Proteomes" id="UP000245634">
    <property type="component" value="Unassembled WGS sequence"/>
</dbReference>